<dbReference type="Proteomes" id="UP000294901">
    <property type="component" value="Unassembled WGS sequence"/>
</dbReference>
<evidence type="ECO:0000313" key="3">
    <source>
        <dbReference type="Proteomes" id="UP000294901"/>
    </source>
</evidence>
<feature type="transmembrane region" description="Helical" evidence="1">
    <location>
        <begin position="12"/>
        <end position="32"/>
    </location>
</feature>
<keyword evidence="1" id="KW-0812">Transmembrane</keyword>
<organism evidence="2 3">
    <name type="scientific">Paractinoplanes brasiliensis</name>
    <dbReference type="NCBI Taxonomy" id="52695"/>
    <lineage>
        <taxon>Bacteria</taxon>
        <taxon>Bacillati</taxon>
        <taxon>Actinomycetota</taxon>
        <taxon>Actinomycetes</taxon>
        <taxon>Micromonosporales</taxon>
        <taxon>Micromonosporaceae</taxon>
        <taxon>Paractinoplanes</taxon>
    </lineage>
</organism>
<dbReference type="AlphaFoldDB" id="A0A4R6J9B7"/>
<gene>
    <name evidence="2" type="ORF">C8E87_6915</name>
</gene>
<accession>A0A4R6J9B7</accession>
<dbReference type="EMBL" id="SNWR01000002">
    <property type="protein sequence ID" value="TDO31491.1"/>
    <property type="molecule type" value="Genomic_DNA"/>
</dbReference>
<keyword evidence="1" id="KW-1133">Transmembrane helix</keyword>
<dbReference type="OrthoDB" id="3628158at2"/>
<evidence type="ECO:0000313" key="2">
    <source>
        <dbReference type="EMBL" id="TDO31491.1"/>
    </source>
</evidence>
<sequence>MKVSVAHKSHMVTYLVLGVAFLLLTGVALFAFTAGDDSENAQAKAERLSAELTSAGLRAPATDQIVRVLGDDGGAVCADPGNALRRSTLYGMLTNGAAGPGQRPIIAGNGVMQGQLLIMKVYCPQHLDRMREVVDDLKTGGGDA</sequence>
<protein>
    <submittedName>
        <fullName evidence="2">Uncharacterized protein</fullName>
    </submittedName>
</protein>
<comment type="caution">
    <text evidence="2">The sequence shown here is derived from an EMBL/GenBank/DDBJ whole genome shotgun (WGS) entry which is preliminary data.</text>
</comment>
<keyword evidence="1" id="KW-0472">Membrane</keyword>
<proteinExistence type="predicted"/>
<evidence type="ECO:0000256" key="1">
    <source>
        <dbReference type="SAM" id="Phobius"/>
    </source>
</evidence>
<dbReference type="RefSeq" id="WP_133877592.1">
    <property type="nucleotide sequence ID" value="NZ_BOMD01000080.1"/>
</dbReference>
<keyword evidence="3" id="KW-1185">Reference proteome</keyword>
<name>A0A4R6J9B7_9ACTN</name>
<reference evidence="2 3" key="1">
    <citation type="submission" date="2019-03" db="EMBL/GenBank/DDBJ databases">
        <title>Sequencing the genomes of 1000 actinobacteria strains.</title>
        <authorList>
            <person name="Klenk H.-P."/>
        </authorList>
    </citation>
    <scope>NUCLEOTIDE SEQUENCE [LARGE SCALE GENOMIC DNA]</scope>
    <source>
        <strain evidence="2 3">DSM 43805</strain>
    </source>
</reference>